<dbReference type="EMBL" id="WNZW01000002">
    <property type="protein sequence ID" value="MUG44694.1"/>
    <property type="molecule type" value="Genomic_DNA"/>
</dbReference>
<comment type="subunit">
    <text evidence="2">Oligomer of 11 identical subunits arranged in doughnut-like structure.</text>
</comment>
<name>A0A7X2YZA1_9BACL</name>
<dbReference type="Gene3D" id="2.60.40.50">
    <property type="entry name" value="TRAP-like"/>
    <property type="match status" value="1"/>
</dbReference>
<dbReference type="GO" id="GO:0003723">
    <property type="term" value="F:RNA binding"/>
    <property type="evidence" value="ECO:0007669"/>
    <property type="project" value="UniProtKB-KW"/>
</dbReference>
<proteinExistence type="inferred from homology"/>
<dbReference type="Proteomes" id="UP000447876">
    <property type="component" value="Unassembled WGS sequence"/>
</dbReference>
<evidence type="ECO:0000313" key="14">
    <source>
        <dbReference type="Proteomes" id="UP000681290"/>
    </source>
</evidence>
<evidence type="ECO:0000313" key="11">
    <source>
        <dbReference type="EMBL" id="MUG44694.1"/>
    </source>
</evidence>
<evidence type="ECO:0000256" key="8">
    <source>
        <dbReference type="ARBA" id="ARBA00033109"/>
    </source>
</evidence>
<dbReference type="NCBIfam" id="NF009724">
    <property type="entry name" value="PRK13251.1"/>
    <property type="match status" value="1"/>
</dbReference>
<evidence type="ECO:0000256" key="3">
    <source>
        <dbReference type="ARBA" id="ARBA00016308"/>
    </source>
</evidence>
<keyword evidence="6" id="KW-0804">Transcription</keyword>
<dbReference type="InterPro" id="IPR016031">
    <property type="entry name" value="Trp_RNA-bd_attenuator-like_dom"/>
</dbReference>
<evidence type="ECO:0000313" key="13">
    <source>
        <dbReference type="Proteomes" id="UP000447876"/>
    </source>
</evidence>
<dbReference type="InterPro" id="IPR023558">
    <property type="entry name" value="Trp_RNA-bd_attenuator_dom"/>
</dbReference>
<evidence type="ECO:0000256" key="2">
    <source>
        <dbReference type="ARBA" id="ARBA00011104"/>
    </source>
</evidence>
<reference evidence="11 13" key="1">
    <citation type="submission" date="2019-11" db="EMBL/GenBank/DDBJ databases">
        <title>Draft genome sequences of five Paenibacillus species of dairy origin.</title>
        <authorList>
            <person name="Olajide A.M."/>
            <person name="Chen S."/>
            <person name="Lapointe G."/>
        </authorList>
    </citation>
    <scope>NUCLEOTIDE SEQUENCE [LARGE SCALE GENOMIC DNA]</scope>
    <source>
        <strain evidence="11 13">12CR55</strain>
    </source>
</reference>
<keyword evidence="4" id="KW-0694">RNA-binding</keyword>
<dbReference type="GO" id="GO:0006353">
    <property type="term" value="P:DNA-templated transcription termination"/>
    <property type="evidence" value="ECO:0007669"/>
    <property type="project" value="InterPro"/>
</dbReference>
<dbReference type="InterPro" id="IPR000824">
    <property type="entry name" value="MtrB"/>
</dbReference>
<keyword evidence="14" id="KW-1185">Reference proteome</keyword>
<dbReference type="EMBL" id="BOSM01000002">
    <property type="protein sequence ID" value="GIP58190.1"/>
    <property type="molecule type" value="Genomic_DNA"/>
</dbReference>
<accession>A0A7X2YZA1</accession>
<reference evidence="10 14" key="2">
    <citation type="submission" date="2021-03" db="EMBL/GenBank/DDBJ databases">
        <title>Antimicrobial resistance genes in bacteria isolated from Japanese honey, and their potential for conferring macrolide and lincosamide resistance in the American foulbrood pathogen Paenibacillus larvae.</title>
        <authorList>
            <person name="Okamoto M."/>
            <person name="Kumagai M."/>
            <person name="Kanamori H."/>
            <person name="Takamatsu D."/>
        </authorList>
    </citation>
    <scope>NUCLEOTIDE SEQUENCE [LARGE SCALE GENOMIC DNA]</scope>
    <source>
        <strain evidence="10 14">J15TS10</strain>
    </source>
</reference>
<evidence type="ECO:0000259" key="9">
    <source>
        <dbReference type="Pfam" id="PF02081"/>
    </source>
</evidence>
<dbReference type="OrthoDB" id="2111980at2"/>
<evidence type="ECO:0000313" key="12">
    <source>
        <dbReference type="EMBL" id="WHX47380.1"/>
    </source>
</evidence>
<dbReference type="Proteomes" id="UP001177943">
    <property type="component" value="Chromosome"/>
</dbReference>
<dbReference type="RefSeq" id="WP_155610131.1">
    <property type="nucleotide sequence ID" value="NZ_BOSM01000002.1"/>
</dbReference>
<evidence type="ECO:0000256" key="1">
    <source>
        <dbReference type="ARBA" id="ARBA00010027"/>
    </source>
</evidence>
<evidence type="ECO:0000256" key="4">
    <source>
        <dbReference type="ARBA" id="ARBA00022884"/>
    </source>
</evidence>
<dbReference type="SUPFAM" id="SSF51219">
    <property type="entry name" value="TRAP-like"/>
    <property type="match status" value="1"/>
</dbReference>
<dbReference type="Pfam" id="PF02081">
    <property type="entry name" value="TrpBP"/>
    <property type="match status" value="1"/>
</dbReference>
<evidence type="ECO:0000313" key="10">
    <source>
        <dbReference type="EMBL" id="GIP58190.1"/>
    </source>
</evidence>
<dbReference type="PRINTS" id="PR00687">
    <property type="entry name" value="TRPRNAAP"/>
</dbReference>
<organism evidence="11 13">
    <name type="scientific">Paenibacillus woosongensis</name>
    <dbReference type="NCBI Taxonomy" id="307580"/>
    <lineage>
        <taxon>Bacteria</taxon>
        <taxon>Bacillati</taxon>
        <taxon>Bacillota</taxon>
        <taxon>Bacilli</taxon>
        <taxon>Bacillales</taxon>
        <taxon>Paenibacillaceae</taxon>
        <taxon>Paenibacillus</taxon>
    </lineage>
</organism>
<dbReference type="KEGG" id="pwn:QNH46_14550"/>
<dbReference type="Proteomes" id="UP000681290">
    <property type="component" value="Unassembled WGS sequence"/>
</dbReference>
<dbReference type="EMBL" id="CP126084">
    <property type="protein sequence ID" value="WHX47380.1"/>
    <property type="molecule type" value="Genomic_DNA"/>
</dbReference>
<dbReference type="AlphaFoldDB" id="A0A7X2YZA1"/>
<sequence length="86" mass="9591">MDQHNQSAGSGEERNVNNGDYFVVKAKEQGVQVIGLTRGKDTRFHHTEKLDKGEVLIAQFTDHTSAVKIRGKAVVMTKHGRIDTEE</sequence>
<protein>
    <recommendedName>
        <fullName evidence="3">Transcription attenuation protein MtrB</fullName>
    </recommendedName>
    <alternativeName>
        <fullName evidence="8">Trp RNA-binding attenuation protein</fullName>
    </alternativeName>
    <alternativeName>
        <fullName evidence="7">Tryptophan RNA-binding attenuator protein</fullName>
    </alternativeName>
</protein>
<evidence type="ECO:0000256" key="7">
    <source>
        <dbReference type="ARBA" id="ARBA00029615"/>
    </source>
</evidence>
<dbReference type="GO" id="GO:0006355">
    <property type="term" value="P:regulation of DNA-templated transcription"/>
    <property type="evidence" value="ECO:0007669"/>
    <property type="project" value="InterPro"/>
</dbReference>
<evidence type="ECO:0000256" key="5">
    <source>
        <dbReference type="ARBA" id="ARBA00023015"/>
    </source>
</evidence>
<comment type="similarity">
    <text evidence="1">Belongs to the MtrB family.</text>
</comment>
<gene>
    <name evidence="11" type="primary">mtrB</name>
    <name evidence="11" type="ORF">GNP95_06765</name>
    <name evidence="10" type="ORF">J15TS10_20040</name>
    <name evidence="12" type="ORF">QNH46_14550</name>
</gene>
<evidence type="ECO:0000256" key="6">
    <source>
        <dbReference type="ARBA" id="ARBA00023163"/>
    </source>
</evidence>
<keyword evidence="5" id="KW-0805">Transcription regulation</keyword>
<reference evidence="12" key="3">
    <citation type="submission" date="2023-05" db="EMBL/GenBank/DDBJ databases">
        <title>Comparative genomics of Bacillaceae isolates and their secondary metabolite potential.</title>
        <authorList>
            <person name="Song L."/>
            <person name="Nielsen L.J."/>
            <person name="Mohite O."/>
            <person name="Xu X."/>
            <person name="Weber T."/>
            <person name="Kovacs A.T."/>
        </authorList>
    </citation>
    <scope>NUCLEOTIDE SEQUENCE</scope>
    <source>
        <strain evidence="12">B2_4</strain>
    </source>
</reference>
<feature type="domain" description="Tryptophan RNA-binding attenuator protein" evidence="9">
    <location>
        <begin position="18"/>
        <end position="85"/>
    </location>
</feature>